<organism evidence="1 2">
    <name type="scientific">Microvirga splendida</name>
    <dbReference type="NCBI Taxonomy" id="2795727"/>
    <lineage>
        <taxon>Bacteria</taxon>
        <taxon>Pseudomonadati</taxon>
        <taxon>Pseudomonadota</taxon>
        <taxon>Alphaproteobacteria</taxon>
        <taxon>Hyphomicrobiales</taxon>
        <taxon>Methylobacteriaceae</taxon>
        <taxon>Microvirga</taxon>
    </lineage>
</organism>
<evidence type="ECO:0000313" key="1">
    <source>
        <dbReference type="EMBL" id="MBJ6128457.1"/>
    </source>
</evidence>
<protein>
    <submittedName>
        <fullName evidence="1">Uncharacterized protein</fullName>
    </submittedName>
</protein>
<gene>
    <name evidence="1" type="ORF">JAO75_23985</name>
</gene>
<name>A0ABS0Y827_9HYPH</name>
<comment type="caution">
    <text evidence="1">The sequence shown here is derived from an EMBL/GenBank/DDBJ whole genome shotgun (WGS) entry which is preliminary data.</text>
</comment>
<accession>A0ABS0Y827</accession>
<sequence>MDSFDHILNWKLKRGSHALPGKDGGTCINEAAIVAAGFPYRPVRAVETMPDCFSRPICRLAMLLNDEASDEQRQQLLPFVTRLACADTKQVEWEREVYIAQHLRYRISWQDRLEVLEGALGIGRQAYVLATEQVKSRLDAVQQSAKAPMSVADHLKFSKIKEWLAPPL</sequence>
<evidence type="ECO:0000313" key="2">
    <source>
        <dbReference type="Proteomes" id="UP000620670"/>
    </source>
</evidence>
<proteinExistence type="predicted"/>
<keyword evidence="2" id="KW-1185">Reference proteome</keyword>
<dbReference type="Proteomes" id="UP000620670">
    <property type="component" value="Unassembled WGS sequence"/>
</dbReference>
<reference evidence="2" key="1">
    <citation type="submission" date="2020-12" db="EMBL/GenBank/DDBJ databases">
        <title>Hymenobacter sp.</title>
        <authorList>
            <person name="Kim M.K."/>
        </authorList>
    </citation>
    <scope>NUCLEOTIDE SEQUENCE [LARGE SCALE GENOMIC DNA]</scope>
    <source>
        <strain evidence="2">BT325</strain>
    </source>
</reference>
<dbReference type="EMBL" id="JAELXT010000052">
    <property type="protein sequence ID" value="MBJ6128457.1"/>
    <property type="molecule type" value="Genomic_DNA"/>
</dbReference>
<dbReference type="RefSeq" id="WP_199051729.1">
    <property type="nucleotide sequence ID" value="NZ_JAELXT010000052.1"/>
</dbReference>